<protein>
    <submittedName>
        <fullName evidence="2">Uncharacterized protein</fullName>
    </submittedName>
</protein>
<sequence>MILKSPIQLNNEEHSKAVIINLNSNRNQSKLTGNLQKKAKTTNIVYEHYIPKSILANLQEAEKIELASMAILAAPNEVQLMDQHVFQRKQPKRLFSKQGMFSNTSLSSASMTKWTNRCNNNKINLLSTLEQQQQSNPFQSMSTASFEPKFSHLMSACSNMGPSYNISMNKRPSMETVQTKKMKRTKNSDDSLVQSSLSTKSRTLMATRKAKERSKIQNYSSQQTDQNDDCDDDNSRSIGIPRKIQDPPDYYQQEMSGADDGFKSKIASFINNNSRHHSRAPTSGIAYKPFQLLSNTSNNNDSNIE</sequence>
<evidence type="ECO:0000256" key="1">
    <source>
        <dbReference type="SAM" id="MobiDB-lite"/>
    </source>
</evidence>
<name>A0A9D4SHF3_DERFA</name>
<feature type="compositionally biased region" description="Polar residues" evidence="1">
    <location>
        <begin position="190"/>
        <end position="204"/>
    </location>
</feature>
<feature type="compositionally biased region" description="Polar residues" evidence="1">
    <location>
        <begin position="164"/>
        <end position="179"/>
    </location>
</feature>
<dbReference type="AlphaFoldDB" id="A0A9D4SHF3"/>
<proteinExistence type="predicted"/>
<accession>A0A9D4SHF3</accession>
<evidence type="ECO:0000313" key="2">
    <source>
        <dbReference type="EMBL" id="KAH7642007.1"/>
    </source>
</evidence>
<comment type="caution">
    <text evidence="2">The sequence shown here is derived from an EMBL/GenBank/DDBJ whole genome shotgun (WGS) entry which is preliminary data.</text>
</comment>
<feature type="region of interest" description="Disordered" evidence="1">
    <location>
        <begin position="164"/>
        <end position="249"/>
    </location>
</feature>
<dbReference type="EMBL" id="SDOV01000004">
    <property type="protein sequence ID" value="KAH7642007.1"/>
    <property type="molecule type" value="Genomic_DNA"/>
</dbReference>
<reference evidence="2" key="2">
    <citation type="journal article" date="2021" name="World Allergy Organ. J.">
        <title>Chromosome-level assembly of Dermatophagoides farinae genome and transcriptome reveals two novel allergens Der f 37 and Der f 39.</title>
        <authorList>
            <person name="Chen J."/>
            <person name="Cai Z."/>
            <person name="Fan D."/>
            <person name="Hu J."/>
            <person name="Hou Y."/>
            <person name="He Y."/>
            <person name="Zhang Z."/>
            <person name="Zhao Z."/>
            <person name="Gao P."/>
            <person name="Hu W."/>
            <person name="Sun J."/>
            <person name="Li J."/>
            <person name="Ji K."/>
        </authorList>
    </citation>
    <scope>NUCLEOTIDE SEQUENCE</scope>
    <source>
        <strain evidence="2">JKM2019</strain>
    </source>
</reference>
<organism evidence="2">
    <name type="scientific">Dermatophagoides farinae</name>
    <name type="common">American house dust mite</name>
    <dbReference type="NCBI Taxonomy" id="6954"/>
    <lineage>
        <taxon>Eukaryota</taxon>
        <taxon>Metazoa</taxon>
        <taxon>Ecdysozoa</taxon>
        <taxon>Arthropoda</taxon>
        <taxon>Chelicerata</taxon>
        <taxon>Arachnida</taxon>
        <taxon>Acari</taxon>
        <taxon>Acariformes</taxon>
        <taxon>Sarcoptiformes</taxon>
        <taxon>Astigmata</taxon>
        <taxon>Psoroptidia</taxon>
        <taxon>Analgoidea</taxon>
        <taxon>Pyroglyphidae</taxon>
        <taxon>Dermatophagoidinae</taxon>
        <taxon>Dermatophagoides</taxon>
    </lineage>
</organism>
<dbReference type="Proteomes" id="UP000828236">
    <property type="component" value="Unassembled WGS sequence"/>
</dbReference>
<gene>
    <name evidence="2" type="ORF">HUG17_5052</name>
</gene>
<reference evidence="2" key="1">
    <citation type="submission" date="2020-06" db="EMBL/GenBank/DDBJ databases">
        <authorList>
            <person name="Ji K."/>
            <person name="Li J."/>
        </authorList>
    </citation>
    <scope>NUCLEOTIDE SEQUENCE</scope>
    <source>
        <strain evidence="2">JKM2019</strain>
        <tissue evidence="2">Whole body</tissue>
    </source>
</reference>